<evidence type="ECO:0000256" key="7">
    <source>
        <dbReference type="PIRSR" id="PIRSR600760-2"/>
    </source>
</evidence>
<dbReference type="GO" id="GO:0046854">
    <property type="term" value="P:phosphatidylinositol phosphate biosynthetic process"/>
    <property type="evidence" value="ECO:0007669"/>
    <property type="project" value="InterPro"/>
</dbReference>
<dbReference type="EC" id="3.1.3.25" evidence="8"/>
<comment type="similarity">
    <text evidence="3 8">Belongs to the inositol monophosphatase superfamily.</text>
</comment>
<proteinExistence type="inferred from homology"/>
<organism evidence="9 10">
    <name type="scientific">Hymenobacter crusticola</name>
    <dbReference type="NCBI Taxonomy" id="1770526"/>
    <lineage>
        <taxon>Bacteria</taxon>
        <taxon>Pseudomonadati</taxon>
        <taxon>Bacteroidota</taxon>
        <taxon>Cytophagia</taxon>
        <taxon>Cytophagales</taxon>
        <taxon>Hymenobacteraceae</taxon>
        <taxon>Hymenobacter</taxon>
    </lineage>
</organism>
<dbReference type="EMBL" id="MTSE01000001">
    <property type="protein sequence ID" value="OUJ76193.1"/>
    <property type="molecule type" value="Genomic_DNA"/>
</dbReference>
<protein>
    <recommendedName>
        <fullName evidence="8">Inositol-1-monophosphatase</fullName>
        <ecNumber evidence="8">3.1.3.25</ecNumber>
    </recommendedName>
</protein>
<dbReference type="PANTHER" id="PTHR20854:SF4">
    <property type="entry name" value="INOSITOL-1-MONOPHOSPHATASE-RELATED"/>
    <property type="match status" value="1"/>
</dbReference>
<dbReference type="GO" id="GO:0008934">
    <property type="term" value="F:inositol monophosphate 1-phosphatase activity"/>
    <property type="evidence" value="ECO:0007669"/>
    <property type="project" value="InterPro"/>
</dbReference>
<evidence type="ECO:0000256" key="2">
    <source>
        <dbReference type="ARBA" id="ARBA00001946"/>
    </source>
</evidence>
<dbReference type="AlphaFoldDB" id="A0A243WJX2"/>
<dbReference type="PROSITE" id="PS00630">
    <property type="entry name" value="IMP_2"/>
    <property type="match status" value="1"/>
</dbReference>
<feature type="binding site" evidence="7">
    <location>
        <position position="69"/>
    </location>
    <ligand>
        <name>Mg(2+)</name>
        <dbReference type="ChEBI" id="CHEBI:18420"/>
        <label>1</label>
        <note>catalytic</note>
    </ligand>
</feature>
<dbReference type="Pfam" id="PF00459">
    <property type="entry name" value="Inositol_P"/>
    <property type="match status" value="1"/>
</dbReference>
<evidence type="ECO:0000256" key="8">
    <source>
        <dbReference type="RuleBase" id="RU364068"/>
    </source>
</evidence>
<dbReference type="PRINTS" id="PR01959">
    <property type="entry name" value="SBIMPHPHTASE"/>
</dbReference>
<dbReference type="InterPro" id="IPR022337">
    <property type="entry name" value="Inositol_monophosphatase_SuhB"/>
</dbReference>
<dbReference type="PRINTS" id="PR00377">
    <property type="entry name" value="IMPHPHTASES"/>
</dbReference>
<dbReference type="RefSeq" id="WP_086592448.1">
    <property type="nucleotide sequence ID" value="NZ_MTSE01000001.1"/>
</dbReference>
<accession>A0A243WJX2</accession>
<reference evidence="9 10" key="1">
    <citation type="submission" date="2017-01" db="EMBL/GenBank/DDBJ databases">
        <title>A new Hymenobacter.</title>
        <authorList>
            <person name="Liang Y."/>
            <person name="Feng F."/>
        </authorList>
    </citation>
    <scope>NUCLEOTIDE SEQUENCE [LARGE SCALE GENOMIC DNA]</scope>
    <source>
        <strain evidence="9">MIMBbqt21</strain>
    </source>
</reference>
<evidence type="ECO:0000256" key="4">
    <source>
        <dbReference type="ARBA" id="ARBA00022723"/>
    </source>
</evidence>
<evidence type="ECO:0000256" key="6">
    <source>
        <dbReference type="ARBA" id="ARBA00022842"/>
    </source>
</evidence>
<feature type="binding site" evidence="7">
    <location>
        <position position="89"/>
    </location>
    <ligand>
        <name>Mg(2+)</name>
        <dbReference type="ChEBI" id="CHEBI:18420"/>
        <label>1</label>
        <note>catalytic</note>
    </ligand>
</feature>
<dbReference type="FunFam" id="3.30.540.10:FF:000003">
    <property type="entry name" value="Inositol-1-monophosphatase"/>
    <property type="match status" value="1"/>
</dbReference>
<evidence type="ECO:0000256" key="1">
    <source>
        <dbReference type="ARBA" id="ARBA00001033"/>
    </source>
</evidence>
<evidence type="ECO:0000256" key="5">
    <source>
        <dbReference type="ARBA" id="ARBA00022801"/>
    </source>
</evidence>
<dbReference type="PROSITE" id="PS00629">
    <property type="entry name" value="IMP_1"/>
    <property type="match status" value="1"/>
</dbReference>
<dbReference type="Gene3D" id="3.40.190.80">
    <property type="match status" value="1"/>
</dbReference>
<dbReference type="InterPro" id="IPR020583">
    <property type="entry name" value="Inositol_monoP_metal-BS"/>
</dbReference>
<dbReference type="InterPro" id="IPR000760">
    <property type="entry name" value="Inositol_monophosphatase-like"/>
</dbReference>
<comment type="cofactor">
    <cofactor evidence="2 7 8">
        <name>Mg(2+)</name>
        <dbReference type="ChEBI" id="CHEBI:18420"/>
    </cofactor>
</comment>
<comment type="catalytic activity">
    <reaction evidence="1 8">
        <text>a myo-inositol phosphate + H2O = myo-inositol + phosphate</text>
        <dbReference type="Rhea" id="RHEA:24056"/>
        <dbReference type="ChEBI" id="CHEBI:15377"/>
        <dbReference type="ChEBI" id="CHEBI:17268"/>
        <dbReference type="ChEBI" id="CHEBI:43474"/>
        <dbReference type="ChEBI" id="CHEBI:84139"/>
        <dbReference type="EC" id="3.1.3.25"/>
    </reaction>
</comment>
<feature type="binding site" evidence="7">
    <location>
        <position position="214"/>
    </location>
    <ligand>
        <name>Mg(2+)</name>
        <dbReference type="ChEBI" id="CHEBI:18420"/>
        <label>1</label>
        <note>catalytic</note>
    </ligand>
</feature>
<keyword evidence="5 8" id="KW-0378">Hydrolase</keyword>
<evidence type="ECO:0000313" key="10">
    <source>
        <dbReference type="Proteomes" id="UP000194873"/>
    </source>
</evidence>
<keyword evidence="6 7" id="KW-0460">Magnesium</keyword>
<sequence length="264" mass="29431">MDFNQLSLQVAEVARRAGQFIRQEAATFDLGRVQSKGLHDLVSYVDQQSEKQLVDELRQLLPEAGFITEEGTEGAERAEEFNWIIDPLDGTTNFIHGLPAYCVSIALIRGMELVVGVVYEINRDECFRASLGGGAFCNEQPIHVSAANDLHNTLIATGFPYYKFDKLDGYLQILSQFMQNTQGIRRVGSAAMDLAYVAAGRFDCYFEFNINSYDVAAGILLVREAGGRVTQFMEDGEPIFSREVVATNGHIHDATQAIIRKYWA</sequence>
<gene>
    <name evidence="9" type="ORF">BXP70_02695</name>
</gene>
<dbReference type="GO" id="GO:0006020">
    <property type="term" value="P:inositol metabolic process"/>
    <property type="evidence" value="ECO:0007669"/>
    <property type="project" value="TreeGrafter"/>
</dbReference>
<keyword evidence="4 7" id="KW-0479">Metal-binding</keyword>
<feature type="binding site" evidence="7">
    <location>
        <position position="86"/>
    </location>
    <ligand>
        <name>Mg(2+)</name>
        <dbReference type="ChEBI" id="CHEBI:18420"/>
        <label>1</label>
        <note>catalytic</note>
    </ligand>
</feature>
<keyword evidence="10" id="KW-1185">Reference proteome</keyword>
<dbReference type="CDD" id="cd01639">
    <property type="entry name" value="IMPase"/>
    <property type="match status" value="1"/>
</dbReference>
<evidence type="ECO:0000256" key="3">
    <source>
        <dbReference type="ARBA" id="ARBA00009759"/>
    </source>
</evidence>
<name>A0A243WJX2_9BACT</name>
<dbReference type="GO" id="GO:0007165">
    <property type="term" value="P:signal transduction"/>
    <property type="evidence" value="ECO:0007669"/>
    <property type="project" value="TreeGrafter"/>
</dbReference>
<dbReference type="InterPro" id="IPR033942">
    <property type="entry name" value="IMPase"/>
</dbReference>
<dbReference type="InterPro" id="IPR020550">
    <property type="entry name" value="Inositol_monophosphatase_CS"/>
</dbReference>
<dbReference type="Gene3D" id="3.30.540.10">
    <property type="entry name" value="Fructose-1,6-Bisphosphatase, subunit A, domain 1"/>
    <property type="match status" value="1"/>
</dbReference>
<comment type="caution">
    <text evidence="9">The sequence shown here is derived from an EMBL/GenBank/DDBJ whole genome shotgun (WGS) entry which is preliminary data.</text>
</comment>
<dbReference type="OrthoDB" id="9772456at2"/>
<dbReference type="SUPFAM" id="SSF56655">
    <property type="entry name" value="Carbohydrate phosphatase"/>
    <property type="match status" value="1"/>
</dbReference>
<dbReference type="GO" id="GO:0046872">
    <property type="term" value="F:metal ion binding"/>
    <property type="evidence" value="ECO:0007669"/>
    <property type="project" value="UniProtKB-KW"/>
</dbReference>
<dbReference type="PANTHER" id="PTHR20854">
    <property type="entry name" value="INOSITOL MONOPHOSPHATASE"/>
    <property type="match status" value="1"/>
</dbReference>
<dbReference type="Proteomes" id="UP000194873">
    <property type="component" value="Unassembled WGS sequence"/>
</dbReference>
<feature type="binding site" evidence="7">
    <location>
        <position position="88"/>
    </location>
    <ligand>
        <name>Mg(2+)</name>
        <dbReference type="ChEBI" id="CHEBI:18420"/>
        <label>1</label>
        <note>catalytic</note>
    </ligand>
</feature>
<evidence type="ECO:0000313" key="9">
    <source>
        <dbReference type="EMBL" id="OUJ76193.1"/>
    </source>
</evidence>